<feature type="domain" description="Glycosyl transferase family 1" evidence="2">
    <location>
        <begin position="224"/>
        <end position="369"/>
    </location>
</feature>
<dbReference type="Pfam" id="PF00534">
    <property type="entry name" value="Glycos_transf_1"/>
    <property type="match status" value="1"/>
</dbReference>
<dbReference type="CDD" id="cd03801">
    <property type="entry name" value="GT4_PimA-like"/>
    <property type="match status" value="1"/>
</dbReference>
<evidence type="ECO:0000313" key="3">
    <source>
        <dbReference type="EMBL" id="GAK61672.1"/>
    </source>
</evidence>
<dbReference type="PANTHER" id="PTHR46401:SF2">
    <property type="entry name" value="GLYCOSYLTRANSFERASE WBBK-RELATED"/>
    <property type="match status" value="1"/>
</dbReference>
<keyword evidence="1 3" id="KW-0808">Transferase</keyword>
<reference evidence="3" key="1">
    <citation type="journal article" date="2015" name="PeerJ">
        <title>First genomic representation of candidate bacterial phylum KSB3 points to enhanced environmental sensing as a trigger of wastewater bulking.</title>
        <authorList>
            <person name="Sekiguchi Y."/>
            <person name="Ohashi A."/>
            <person name="Parks D.H."/>
            <person name="Yamauchi T."/>
            <person name="Tyson G.W."/>
            <person name="Hugenholtz P."/>
        </authorList>
    </citation>
    <scope>NUCLEOTIDE SEQUENCE [LARGE SCALE GENOMIC DNA]</scope>
</reference>
<dbReference type="Gene3D" id="3.40.50.2000">
    <property type="entry name" value="Glycogen Phosphorylase B"/>
    <property type="match status" value="2"/>
</dbReference>
<dbReference type="eggNOG" id="COG0438">
    <property type="taxonomic scope" value="Bacteria"/>
</dbReference>
<protein>
    <submittedName>
        <fullName evidence="3">Hexosyltransferase</fullName>
    </submittedName>
</protein>
<dbReference type="SUPFAM" id="SSF53756">
    <property type="entry name" value="UDP-Glycosyltransferase/glycogen phosphorylase"/>
    <property type="match status" value="1"/>
</dbReference>
<evidence type="ECO:0000259" key="2">
    <source>
        <dbReference type="Pfam" id="PF00534"/>
    </source>
</evidence>
<name>A0A081CAR7_VECG1</name>
<dbReference type="STRING" id="1499967.U27_01573"/>
<organism evidence="3">
    <name type="scientific">Vecturithrix granuli</name>
    <dbReference type="NCBI Taxonomy" id="1499967"/>
    <lineage>
        <taxon>Bacteria</taxon>
        <taxon>Candidatus Moduliflexota</taxon>
        <taxon>Candidatus Vecturitrichia</taxon>
        <taxon>Candidatus Vecturitrichales</taxon>
        <taxon>Candidatus Vecturitrichaceae</taxon>
        <taxon>Candidatus Vecturithrix</taxon>
    </lineage>
</organism>
<dbReference type="GO" id="GO:0016757">
    <property type="term" value="F:glycosyltransferase activity"/>
    <property type="evidence" value="ECO:0007669"/>
    <property type="project" value="InterPro"/>
</dbReference>
<dbReference type="AlphaFoldDB" id="A0A081CAR7"/>
<dbReference type="GO" id="GO:0009103">
    <property type="term" value="P:lipopolysaccharide biosynthetic process"/>
    <property type="evidence" value="ECO:0007669"/>
    <property type="project" value="TreeGrafter"/>
</dbReference>
<sequence>MRIAFVVQRYGEEVNGGAELLCRQVAERMHKYFSVEVLTTCALDYLTWENYFPAGATTINGIPVHRFPTDCSRDMHAFNRFAKKLFANPQRSLVDELAWIRLQGPTSSALLAYIKEHEETYHLFIFVTYSYLTTFLGLQLVSRKSVLIPTAHDEPHFYLDAYRPIFHLPQGICYNTEEERRLVQRQWQNTHIPWCVAGAGVITTTADSSSESEEATAVPLTFPQPYILYVGRIDLMKGCQELSAFFLRYLEERQVELNLVLLGKQAMDMPKHPGILAPGFVSSAQKQAALQGAMLVVNPSQYESLSFMVLEAWQAGIPVLVNGRSEVLAEHCLNSNGGLYYSSYDEFAYCLDLLYPNQEVRSAMGKQGQHYVAEHYSWDTIEKTYVDFLLSV</sequence>
<dbReference type="EMBL" id="DF820481">
    <property type="protein sequence ID" value="GAK61672.1"/>
    <property type="molecule type" value="Genomic_DNA"/>
</dbReference>
<keyword evidence="4" id="KW-1185">Reference proteome</keyword>
<dbReference type="PANTHER" id="PTHR46401">
    <property type="entry name" value="GLYCOSYLTRANSFERASE WBBK-RELATED"/>
    <property type="match status" value="1"/>
</dbReference>
<dbReference type="HOGENOM" id="CLU_031620_0_0_0"/>
<gene>
    <name evidence="3" type="ORF">U27_01573</name>
</gene>
<evidence type="ECO:0000313" key="4">
    <source>
        <dbReference type="Proteomes" id="UP000030661"/>
    </source>
</evidence>
<evidence type="ECO:0000256" key="1">
    <source>
        <dbReference type="ARBA" id="ARBA00022679"/>
    </source>
</evidence>
<proteinExistence type="predicted"/>
<dbReference type="Proteomes" id="UP000030661">
    <property type="component" value="Unassembled WGS sequence"/>
</dbReference>
<accession>A0A081CAR7</accession>
<dbReference type="InterPro" id="IPR001296">
    <property type="entry name" value="Glyco_trans_1"/>
</dbReference>